<name>A0A6I6K5A0_9BACT</name>
<gene>
    <name evidence="1" type="ORF">GM418_16340</name>
</gene>
<proteinExistence type="predicted"/>
<sequence>MVKKLIYSLMLILSVVACEEIYRPDLEEVDAFLVVEAILVSNQTYNNIYLYKTLGFNDDEKDYPSVTGALIYLVDENDNQIECLESAPGTYTLNHNLETGAAYHLIIEYDGEKYESGTQTVPESPVTDSVYAEYTTRIVTTGASSSTDKIEKENGIQIYADMNFNGGINHYRFYARKIIQYIDHYDTTIPPSPEPETNPIYRWNSYYPTGIFNIAGPAEYSTDKNIAKHSLEFFESNYNKYFPDTMLFGGWIYIIYQYGINEDTYEFYSDLNSQLDAEGKIFDPIYIQAEGNISCTSNDEKVVLGNFEISSFSESRFYLNYSKYRDSISALKNIPYFYNIPEDGYVKDIMPDFWETRSKRYPDE</sequence>
<keyword evidence="2" id="KW-1185">Reference proteome</keyword>
<protein>
    <submittedName>
        <fullName evidence="1">DUF4249 family protein</fullName>
    </submittedName>
</protein>
<reference evidence="1 2" key="1">
    <citation type="submission" date="2019-11" db="EMBL/GenBank/DDBJ databases">
        <authorList>
            <person name="Zheng R.K."/>
            <person name="Sun C.M."/>
        </authorList>
    </citation>
    <scope>NUCLEOTIDE SEQUENCE [LARGE SCALE GENOMIC DNA]</scope>
    <source>
        <strain evidence="1 2">WC007</strain>
    </source>
</reference>
<dbReference type="AlphaFoldDB" id="A0A6I6K5A0"/>
<dbReference type="Proteomes" id="UP000428260">
    <property type="component" value="Chromosome"/>
</dbReference>
<dbReference type="Pfam" id="PF14054">
    <property type="entry name" value="DUF4249"/>
    <property type="match status" value="1"/>
</dbReference>
<dbReference type="InterPro" id="IPR025345">
    <property type="entry name" value="DUF4249"/>
</dbReference>
<organism evidence="1 2">
    <name type="scientific">Maribellus comscasis</name>
    <dbReference type="NCBI Taxonomy" id="2681766"/>
    <lineage>
        <taxon>Bacteria</taxon>
        <taxon>Pseudomonadati</taxon>
        <taxon>Bacteroidota</taxon>
        <taxon>Bacteroidia</taxon>
        <taxon>Marinilabiliales</taxon>
        <taxon>Prolixibacteraceae</taxon>
        <taxon>Maribellus</taxon>
    </lineage>
</organism>
<dbReference type="PROSITE" id="PS51257">
    <property type="entry name" value="PROKAR_LIPOPROTEIN"/>
    <property type="match status" value="1"/>
</dbReference>
<evidence type="ECO:0000313" key="1">
    <source>
        <dbReference type="EMBL" id="QGY45184.1"/>
    </source>
</evidence>
<evidence type="ECO:0000313" key="2">
    <source>
        <dbReference type="Proteomes" id="UP000428260"/>
    </source>
</evidence>
<dbReference type="KEGG" id="mcos:GM418_16340"/>
<dbReference type="EMBL" id="CP046401">
    <property type="protein sequence ID" value="QGY45184.1"/>
    <property type="molecule type" value="Genomic_DNA"/>
</dbReference>
<accession>A0A6I6K5A0</accession>